<name>A0A7L6N1T7_9MOLU</name>
<dbReference type="Gene3D" id="2.40.50.100">
    <property type="match status" value="1"/>
</dbReference>
<dbReference type="PANTHER" id="PTHR43178:SF5">
    <property type="entry name" value="LIPOAMIDE ACYLTRANSFERASE COMPONENT OF BRANCHED-CHAIN ALPHA-KETO ACID DEHYDROGENASE COMPLEX, MITOCHONDRIAL"/>
    <property type="match status" value="1"/>
</dbReference>
<comment type="similarity">
    <text evidence="2 6">Belongs to the 2-oxoacid dehydrogenase family.</text>
</comment>
<evidence type="ECO:0000259" key="9">
    <source>
        <dbReference type="PROSITE" id="PS51826"/>
    </source>
</evidence>
<dbReference type="GO" id="GO:0005737">
    <property type="term" value="C:cytoplasm"/>
    <property type="evidence" value="ECO:0007669"/>
    <property type="project" value="TreeGrafter"/>
</dbReference>
<dbReference type="AlphaFoldDB" id="A0A7L6N1T7"/>
<sequence>MFDFKFADIGEGIHEGKILEWKYKQGDKVEEGETLVIIETDKVNAEIPIPVDGTIVKLGPPEGEIIQVGDLLARIDDGEGDSEEASEEKTEKQVDTKEDDNIEEDEGGVVGKLESSDEMIESYETKSEKSKSERVLATPVARKLASDLNIDIQEIKGSGEHGRVLKEDIENHKGQSQKQTNRQGQKVFNAPEIKVYEADRREKISSLRKSVVNAMTLSKQVIPHTTLIDELDVTDLVNFRNDHKGKAADEGVKLTYMAFIIKALTKAIKDYPILNASFDQINEEIIYRSQVNVGIAVDTPDGLIVPNIKNADTLSLFDIARKVEEIASLAKERKIQLSDLQRGTISITNFGAFDAISGTPIIKHPEVAILGIGKIDKKPVVRNNEIVIRDILPLSLTFDHRIIDGADGGRAMRAFKKYLKDPLLLLMN</sequence>
<evidence type="ECO:0000256" key="4">
    <source>
        <dbReference type="ARBA" id="ARBA00022823"/>
    </source>
</evidence>
<dbReference type="Gene3D" id="3.30.559.10">
    <property type="entry name" value="Chloramphenicol acetyltransferase-like domain"/>
    <property type="match status" value="1"/>
</dbReference>
<protein>
    <recommendedName>
        <fullName evidence="6">Dihydrolipoamide acetyltransferase component of pyruvate dehydrogenase complex</fullName>
        <ecNumber evidence="6">2.3.1.-</ecNumber>
    </recommendedName>
</protein>
<dbReference type="InterPro" id="IPR004167">
    <property type="entry name" value="PSBD"/>
</dbReference>
<dbReference type="PROSITE" id="PS50968">
    <property type="entry name" value="BIOTINYL_LIPOYL"/>
    <property type="match status" value="1"/>
</dbReference>
<comment type="cofactor">
    <cofactor evidence="1 6">
        <name>(R)-lipoate</name>
        <dbReference type="ChEBI" id="CHEBI:83088"/>
    </cofactor>
</comment>
<evidence type="ECO:0000256" key="2">
    <source>
        <dbReference type="ARBA" id="ARBA00007317"/>
    </source>
</evidence>
<dbReference type="InterPro" id="IPR000089">
    <property type="entry name" value="Biotin_lipoyl"/>
</dbReference>
<keyword evidence="11" id="KW-1185">Reference proteome</keyword>
<evidence type="ECO:0000259" key="8">
    <source>
        <dbReference type="PROSITE" id="PS50968"/>
    </source>
</evidence>
<feature type="compositionally biased region" description="Acidic residues" evidence="7">
    <location>
        <begin position="97"/>
        <end position="107"/>
    </location>
</feature>
<dbReference type="SUPFAM" id="SSF51230">
    <property type="entry name" value="Single hybrid motif"/>
    <property type="match status" value="1"/>
</dbReference>
<proteinExistence type="inferred from homology"/>
<dbReference type="InterPro" id="IPR023213">
    <property type="entry name" value="CAT-like_dom_sf"/>
</dbReference>
<dbReference type="EC" id="2.3.1.-" evidence="6"/>
<dbReference type="Proteomes" id="UP000512167">
    <property type="component" value="Chromosome"/>
</dbReference>
<keyword evidence="5 6" id="KW-0012">Acyltransferase</keyword>
<dbReference type="InterPro" id="IPR036625">
    <property type="entry name" value="E3-bd_dom_sf"/>
</dbReference>
<organism evidence="10 11">
    <name type="scientific">Hujiaoplasma nucleasis</name>
    <dbReference type="NCBI Taxonomy" id="2725268"/>
    <lineage>
        <taxon>Bacteria</taxon>
        <taxon>Bacillati</taxon>
        <taxon>Mycoplasmatota</taxon>
        <taxon>Mollicutes</taxon>
        <taxon>Candidatus Izemoplasmatales</taxon>
        <taxon>Hujiaoplasmataceae</taxon>
        <taxon>Hujiaoplasma</taxon>
    </lineage>
</organism>
<evidence type="ECO:0000256" key="3">
    <source>
        <dbReference type="ARBA" id="ARBA00022679"/>
    </source>
</evidence>
<dbReference type="Gene3D" id="4.10.320.10">
    <property type="entry name" value="E3-binding domain"/>
    <property type="match status" value="1"/>
</dbReference>
<dbReference type="SUPFAM" id="SSF47005">
    <property type="entry name" value="Peripheral subunit-binding domain of 2-oxo acid dehydrogenase complex"/>
    <property type="match status" value="1"/>
</dbReference>
<dbReference type="RefSeq" id="WP_312031044.1">
    <property type="nucleotide sequence ID" value="NZ_CP051151.1"/>
</dbReference>
<dbReference type="Pfam" id="PF02817">
    <property type="entry name" value="E3_binding"/>
    <property type="match status" value="1"/>
</dbReference>
<evidence type="ECO:0000313" key="10">
    <source>
        <dbReference type="EMBL" id="QLY40216.1"/>
    </source>
</evidence>
<dbReference type="GO" id="GO:0016407">
    <property type="term" value="F:acetyltransferase activity"/>
    <property type="evidence" value="ECO:0007669"/>
    <property type="project" value="TreeGrafter"/>
</dbReference>
<dbReference type="InterPro" id="IPR001078">
    <property type="entry name" value="2-oxoacid_DH_actylTfrase"/>
</dbReference>
<dbReference type="FunFam" id="3.30.559.10:FF:000007">
    <property type="entry name" value="Dihydrolipoamide acetyltransferase component of pyruvate dehydrogenase complex"/>
    <property type="match status" value="1"/>
</dbReference>
<dbReference type="KEGG" id="tbk:HF295_04800"/>
<evidence type="ECO:0000256" key="7">
    <source>
        <dbReference type="SAM" id="MobiDB-lite"/>
    </source>
</evidence>
<dbReference type="PANTHER" id="PTHR43178">
    <property type="entry name" value="DIHYDROLIPOAMIDE ACETYLTRANSFERASE COMPONENT OF PYRUVATE DEHYDROGENASE COMPLEX"/>
    <property type="match status" value="1"/>
</dbReference>
<reference evidence="10 11" key="1">
    <citation type="submission" date="2020-04" db="EMBL/GenBank/DDBJ databases">
        <authorList>
            <person name="Zheng R.K."/>
            <person name="Sun C.M."/>
        </authorList>
    </citation>
    <scope>NUCLEOTIDE SEQUENCE [LARGE SCALE GENOMIC DNA]</scope>
    <source>
        <strain evidence="11">zrk29</strain>
    </source>
</reference>
<dbReference type="PROSITE" id="PS51826">
    <property type="entry name" value="PSBD"/>
    <property type="match status" value="1"/>
</dbReference>
<evidence type="ECO:0000256" key="1">
    <source>
        <dbReference type="ARBA" id="ARBA00001938"/>
    </source>
</evidence>
<dbReference type="GO" id="GO:0031405">
    <property type="term" value="F:lipoic acid binding"/>
    <property type="evidence" value="ECO:0007669"/>
    <property type="project" value="TreeGrafter"/>
</dbReference>
<dbReference type="CDD" id="cd06849">
    <property type="entry name" value="lipoyl_domain"/>
    <property type="match status" value="1"/>
</dbReference>
<feature type="domain" description="Peripheral subunit-binding (PSBD)" evidence="9">
    <location>
        <begin position="136"/>
        <end position="173"/>
    </location>
</feature>
<dbReference type="SUPFAM" id="SSF52777">
    <property type="entry name" value="CoA-dependent acyltransferases"/>
    <property type="match status" value="1"/>
</dbReference>
<evidence type="ECO:0000313" key="11">
    <source>
        <dbReference type="Proteomes" id="UP000512167"/>
    </source>
</evidence>
<evidence type="ECO:0000256" key="6">
    <source>
        <dbReference type="RuleBase" id="RU003423"/>
    </source>
</evidence>
<keyword evidence="4 6" id="KW-0450">Lipoyl</keyword>
<dbReference type="InterPro" id="IPR003016">
    <property type="entry name" value="2-oxoA_DH_lipoyl-BS"/>
</dbReference>
<dbReference type="PROSITE" id="PS00189">
    <property type="entry name" value="LIPOYL"/>
    <property type="match status" value="1"/>
</dbReference>
<feature type="domain" description="Lipoyl-binding" evidence="8">
    <location>
        <begin position="1"/>
        <end position="76"/>
    </location>
</feature>
<feature type="compositionally biased region" description="Basic and acidic residues" evidence="7">
    <location>
        <begin position="87"/>
        <end position="96"/>
    </location>
</feature>
<accession>A0A7L6N1T7</accession>
<gene>
    <name evidence="10" type="ORF">HF295_04800</name>
</gene>
<dbReference type="EMBL" id="CP051151">
    <property type="protein sequence ID" value="QLY40216.1"/>
    <property type="molecule type" value="Genomic_DNA"/>
</dbReference>
<dbReference type="Pfam" id="PF00198">
    <property type="entry name" value="2-oxoacid_dh"/>
    <property type="match status" value="1"/>
</dbReference>
<keyword evidence="3 6" id="KW-0808">Transferase</keyword>
<dbReference type="InterPro" id="IPR011053">
    <property type="entry name" value="Single_hybrid_motif"/>
</dbReference>
<feature type="region of interest" description="Disordered" evidence="7">
    <location>
        <begin position="78"/>
        <end position="109"/>
    </location>
</feature>
<dbReference type="InterPro" id="IPR050743">
    <property type="entry name" value="2-oxoacid_DH_E2_comp"/>
</dbReference>
<dbReference type="Pfam" id="PF00364">
    <property type="entry name" value="Biotin_lipoyl"/>
    <property type="match status" value="1"/>
</dbReference>
<evidence type="ECO:0000256" key="5">
    <source>
        <dbReference type="ARBA" id="ARBA00023315"/>
    </source>
</evidence>